<evidence type="ECO:0000256" key="4">
    <source>
        <dbReference type="SAM" id="Phobius"/>
    </source>
</evidence>
<reference evidence="6 7" key="1">
    <citation type="submission" date="2023-06" db="EMBL/GenBank/DDBJ databases">
        <authorList>
            <person name="Oyuntsetseg B."/>
            <person name="Kim S.B."/>
        </authorList>
    </citation>
    <scope>NUCLEOTIDE SEQUENCE [LARGE SCALE GENOMIC DNA]</scope>
    <source>
        <strain evidence="6 7">2-2</strain>
    </source>
</reference>
<evidence type="ECO:0000256" key="2">
    <source>
        <dbReference type="ARBA" id="ARBA00022777"/>
    </source>
</evidence>
<evidence type="ECO:0000313" key="6">
    <source>
        <dbReference type="EMBL" id="WIV52973.1"/>
    </source>
</evidence>
<evidence type="ECO:0000256" key="3">
    <source>
        <dbReference type="ARBA" id="ARBA00023012"/>
    </source>
</evidence>
<proteinExistence type="predicted"/>
<gene>
    <name evidence="6" type="ORF">QP939_29015</name>
</gene>
<dbReference type="Pfam" id="PF07730">
    <property type="entry name" value="HisKA_3"/>
    <property type="match status" value="1"/>
</dbReference>
<dbReference type="SUPFAM" id="SSF55874">
    <property type="entry name" value="ATPase domain of HSP90 chaperone/DNA topoisomerase II/histidine kinase"/>
    <property type="match status" value="1"/>
</dbReference>
<feature type="transmembrane region" description="Helical" evidence="4">
    <location>
        <begin position="162"/>
        <end position="185"/>
    </location>
</feature>
<dbReference type="InterPro" id="IPR011712">
    <property type="entry name" value="Sig_transdc_His_kin_sub3_dim/P"/>
</dbReference>
<keyword evidence="4" id="KW-0812">Transmembrane</keyword>
<feature type="domain" description="Signal transduction histidine kinase subgroup 3 dimerisation and phosphoacceptor" evidence="5">
    <location>
        <begin position="205"/>
        <end position="266"/>
    </location>
</feature>
<evidence type="ECO:0000259" key="5">
    <source>
        <dbReference type="Pfam" id="PF07730"/>
    </source>
</evidence>
<feature type="transmembrane region" description="Helical" evidence="4">
    <location>
        <begin position="112"/>
        <end position="127"/>
    </location>
</feature>
<keyword evidence="2 6" id="KW-0418">Kinase</keyword>
<keyword evidence="3" id="KW-0902">Two-component regulatory system</keyword>
<dbReference type="CDD" id="cd16917">
    <property type="entry name" value="HATPase_UhpB-NarQ-NarX-like"/>
    <property type="match status" value="1"/>
</dbReference>
<keyword evidence="4" id="KW-0472">Membrane</keyword>
<keyword evidence="4" id="KW-1133">Transmembrane helix</keyword>
<evidence type="ECO:0000256" key="1">
    <source>
        <dbReference type="ARBA" id="ARBA00022679"/>
    </source>
</evidence>
<accession>A0ABY8XC29</accession>
<dbReference type="InterPro" id="IPR036890">
    <property type="entry name" value="HATPase_C_sf"/>
</dbReference>
<dbReference type="PANTHER" id="PTHR24421">
    <property type="entry name" value="NITRATE/NITRITE SENSOR PROTEIN NARX-RELATED"/>
    <property type="match status" value="1"/>
</dbReference>
<feature type="transmembrane region" description="Helical" evidence="4">
    <location>
        <begin position="60"/>
        <end position="81"/>
    </location>
</feature>
<dbReference type="EMBL" id="CP127173">
    <property type="protein sequence ID" value="WIV52973.1"/>
    <property type="molecule type" value="Genomic_DNA"/>
</dbReference>
<dbReference type="Gene3D" id="3.30.565.10">
    <property type="entry name" value="Histidine kinase-like ATPase, C-terminal domain"/>
    <property type="match status" value="1"/>
</dbReference>
<keyword evidence="1" id="KW-0808">Transferase</keyword>
<feature type="transmembrane region" description="Helical" evidence="4">
    <location>
        <begin position="88"/>
        <end position="106"/>
    </location>
</feature>
<feature type="transmembrane region" description="Helical" evidence="4">
    <location>
        <begin position="132"/>
        <end position="150"/>
    </location>
</feature>
<evidence type="ECO:0000313" key="7">
    <source>
        <dbReference type="Proteomes" id="UP001227101"/>
    </source>
</evidence>
<dbReference type="InterPro" id="IPR050482">
    <property type="entry name" value="Sensor_HK_TwoCompSys"/>
</dbReference>
<protein>
    <submittedName>
        <fullName evidence="6">Histidine kinase</fullName>
    </submittedName>
</protein>
<name>A0ABY8XC29_9PSEU</name>
<feature type="transmembrane region" description="Helical" evidence="4">
    <location>
        <begin position="20"/>
        <end position="40"/>
    </location>
</feature>
<sequence length="402" mass="42780">MKHLLWPVLGKALYWRTVRVGGRAFALAAIGIAGIVVGGVVTPGATKVLEASGSFSLSVWYAGLILLQTLICMHGLVFRAAGVPFRQTWPLIAVTTLIASFVAIVFHDAPGPAGSIAMICVLLLVLARSEWVWVVCAGIGMVSLALFLWWPMPDSSSPNTLAVVQSIVVGVVGAIAVRATAWLAARTVELAAANAEISRLTVQKERTRISRDLHDRLGHNLVSIMLRTELAERLAAVDTAQASRESKAAHVLAQQALQDMRGIAHGTLVADLDAELAAAIDLLESRGAACRIRIGEQPEGALAETLAWVVREAVTNILKHSQPVNCELELIRVGDRFEFVIANDGLLAADSAAPRHGLAGIAERVERVGGTYDADTDADGDRFELRVTLPATAPRQETGTPA</sequence>
<dbReference type="Gene3D" id="1.20.5.1930">
    <property type="match status" value="1"/>
</dbReference>
<keyword evidence="7" id="KW-1185">Reference proteome</keyword>
<dbReference type="RefSeq" id="WP_285449371.1">
    <property type="nucleotide sequence ID" value="NZ_CP127173.1"/>
</dbReference>
<organism evidence="6 7">
    <name type="scientific">Amycolatopsis nalaikhensis</name>
    <dbReference type="NCBI Taxonomy" id="715472"/>
    <lineage>
        <taxon>Bacteria</taxon>
        <taxon>Bacillati</taxon>
        <taxon>Actinomycetota</taxon>
        <taxon>Actinomycetes</taxon>
        <taxon>Pseudonocardiales</taxon>
        <taxon>Pseudonocardiaceae</taxon>
        <taxon>Amycolatopsis</taxon>
    </lineage>
</organism>
<dbReference type="PANTHER" id="PTHR24421:SF63">
    <property type="entry name" value="SENSOR HISTIDINE KINASE DESK"/>
    <property type="match status" value="1"/>
</dbReference>
<dbReference type="Proteomes" id="UP001227101">
    <property type="component" value="Chromosome"/>
</dbReference>
<dbReference type="GO" id="GO:0016301">
    <property type="term" value="F:kinase activity"/>
    <property type="evidence" value="ECO:0007669"/>
    <property type="project" value="UniProtKB-KW"/>
</dbReference>